<feature type="transmembrane region" description="Helical" evidence="1">
    <location>
        <begin position="119"/>
        <end position="141"/>
    </location>
</feature>
<sequence length="544" mass="60637">MAPSLHSTLGAASVGLSVSCIVFGILTTQVFLYFRRYPADRPFYKIIVGAILCLEIIDQILVIHCVYHYTVTNFGNYVVLVEGEIVWSLLLEVALGAIVGIIVKAVYAMRVWRFSNKNIYVTGTIGIMILAQFGLAILYVVKSFQMNKFSFAAKLKSFAALGLSFGVLTDVATAAALSFFMRRMRTGFKTSDSLINMLTVYAINTGFLTSAFSLTVLLLFYLRPTDFYFMTFYFILAKLYAISFLCTLNTRKVFSYFWRYPQDRPHFKITVLAILLLETADQTFIGHLVYHYSITNFAKPQSLLNATVTWSLILQLTVGAIVGAIVKASFGLRVWRFSERNYYITGVIMFLTFGQLALAIAFTVKAFELPSVFSVHELQTLGTISLTAGVITDIVTAVALCFFLNRLRTGFHSSDSLVNSLCRYAINTGALTSAVSLTTLILYNLHSKDNLYFVATYFILSKLYAISYMATLNTRRTIRGRGTDRQGGTTNKQDTSTNMFHLGTRLPSMGPNELGGWDSGKNGFAEQDFPLNTFAQSGKPNTFV</sequence>
<dbReference type="InterPro" id="IPR045339">
    <property type="entry name" value="DUF6534"/>
</dbReference>
<dbReference type="PANTHER" id="PTHR40465">
    <property type="entry name" value="CHROMOSOME 1, WHOLE GENOME SHOTGUN SEQUENCE"/>
    <property type="match status" value="1"/>
</dbReference>
<dbReference type="AlphaFoldDB" id="A0A8H5H753"/>
<feature type="transmembrane region" description="Helical" evidence="1">
    <location>
        <begin position="85"/>
        <end position="107"/>
    </location>
</feature>
<protein>
    <recommendedName>
        <fullName evidence="2">DUF6534 domain-containing protein</fullName>
    </recommendedName>
</protein>
<gene>
    <name evidence="3" type="ORF">D9615_006750</name>
</gene>
<comment type="caution">
    <text evidence="3">The sequence shown here is derived from an EMBL/GenBank/DDBJ whole genome shotgun (WGS) entry which is preliminary data.</text>
</comment>
<dbReference type="Pfam" id="PF20152">
    <property type="entry name" value="DUF6534"/>
    <property type="match status" value="2"/>
</dbReference>
<dbReference type="Proteomes" id="UP000565441">
    <property type="component" value="Unassembled WGS sequence"/>
</dbReference>
<evidence type="ECO:0000256" key="1">
    <source>
        <dbReference type="SAM" id="Phobius"/>
    </source>
</evidence>
<feature type="transmembrane region" description="Helical" evidence="1">
    <location>
        <begin position="46"/>
        <end position="70"/>
    </location>
</feature>
<keyword evidence="1" id="KW-1133">Transmembrane helix</keyword>
<feature type="transmembrane region" description="Helical" evidence="1">
    <location>
        <begin position="384"/>
        <end position="404"/>
    </location>
</feature>
<organism evidence="3 4">
    <name type="scientific">Tricholomella constricta</name>
    <dbReference type="NCBI Taxonomy" id="117010"/>
    <lineage>
        <taxon>Eukaryota</taxon>
        <taxon>Fungi</taxon>
        <taxon>Dikarya</taxon>
        <taxon>Basidiomycota</taxon>
        <taxon>Agaricomycotina</taxon>
        <taxon>Agaricomycetes</taxon>
        <taxon>Agaricomycetidae</taxon>
        <taxon>Agaricales</taxon>
        <taxon>Tricholomatineae</taxon>
        <taxon>Lyophyllaceae</taxon>
        <taxon>Tricholomella</taxon>
    </lineage>
</organism>
<evidence type="ECO:0000313" key="4">
    <source>
        <dbReference type="Proteomes" id="UP000565441"/>
    </source>
</evidence>
<name>A0A8H5H753_9AGAR</name>
<feature type="transmembrane region" description="Helical" evidence="1">
    <location>
        <begin position="424"/>
        <end position="445"/>
    </location>
</feature>
<feature type="transmembrane region" description="Helical" evidence="1">
    <location>
        <begin position="342"/>
        <end position="364"/>
    </location>
</feature>
<feature type="transmembrane region" description="Helical" evidence="1">
    <location>
        <begin position="451"/>
        <end position="471"/>
    </location>
</feature>
<keyword evidence="1" id="KW-0472">Membrane</keyword>
<evidence type="ECO:0000313" key="3">
    <source>
        <dbReference type="EMBL" id="KAF5377942.1"/>
    </source>
</evidence>
<feature type="transmembrane region" description="Helical" evidence="1">
    <location>
        <begin position="227"/>
        <end position="248"/>
    </location>
</feature>
<reference evidence="3 4" key="1">
    <citation type="journal article" date="2020" name="ISME J.">
        <title>Uncovering the hidden diversity of litter-decomposition mechanisms in mushroom-forming fungi.</title>
        <authorList>
            <person name="Floudas D."/>
            <person name="Bentzer J."/>
            <person name="Ahren D."/>
            <person name="Johansson T."/>
            <person name="Persson P."/>
            <person name="Tunlid A."/>
        </authorList>
    </citation>
    <scope>NUCLEOTIDE SEQUENCE [LARGE SCALE GENOMIC DNA]</scope>
    <source>
        <strain evidence="3 4">CBS 661.87</strain>
    </source>
</reference>
<feature type="transmembrane region" description="Helical" evidence="1">
    <location>
        <begin position="12"/>
        <end position="34"/>
    </location>
</feature>
<feature type="domain" description="DUF6534" evidence="2">
    <location>
        <begin position="167"/>
        <end position="252"/>
    </location>
</feature>
<feature type="domain" description="DUF6534" evidence="2">
    <location>
        <begin position="390"/>
        <end position="476"/>
    </location>
</feature>
<feature type="transmembrane region" description="Helical" evidence="1">
    <location>
        <begin position="161"/>
        <end position="180"/>
    </location>
</feature>
<keyword evidence="4" id="KW-1185">Reference proteome</keyword>
<dbReference type="EMBL" id="JAACJP010000022">
    <property type="protein sequence ID" value="KAF5377942.1"/>
    <property type="molecule type" value="Genomic_DNA"/>
</dbReference>
<feature type="transmembrane region" description="Helical" evidence="1">
    <location>
        <begin position="269"/>
        <end position="290"/>
    </location>
</feature>
<dbReference type="PANTHER" id="PTHR40465:SF1">
    <property type="entry name" value="DUF6534 DOMAIN-CONTAINING PROTEIN"/>
    <property type="match status" value="1"/>
</dbReference>
<feature type="transmembrane region" description="Helical" evidence="1">
    <location>
        <begin position="310"/>
        <end position="330"/>
    </location>
</feature>
<feature type="transmembrane region" description="Helical" evidence="1">
    <location>
        <begin position="201"/>
        <end position="221"/>
    </location>
</feature>
<accession>A0A8H5H753</accession>
<proteinExistence type="predicted"/>
<keyword evidence="1" id="KW-0812">Transmembrane</keyword>
<dbReference type="OrthoDB" id="3190888at2759"/>
<evidence type="ECO:0000259" key="2">
    <source>
        <dbReference type="Pfam" id="PF20152"/>
    </source>
</evidence>